<sequence>MDYQKQFSSQQINVVEVEGRNGPYFKITFKVQNDTDHKWGQMSYELIGRTGGEIIVAEPGSTYSWVIQPHSSSYLSADIPVVQGIANWELVIKDIKTGNRI</sequence>
<protein>
    <recommendedName>
        <fullName evidence="3">Intracellular proteinase inhibitor BsuPI domain-containing protein</fullName>
    </recommendedName>
</protein>
<proteinExistence type="predicted"/>
<organism evidence="1 2">
    <name type="scientific">Microbulbifer bruguierae</name>
    <dbReference type="NCBI Taxonomy" id="3029061"/>
    <lineage>
        <taxon>Bacteria</taxon>
        <taxon>Pseudomonadati</taxon>
        <taxon>Pseudomonadota</taxon>
        <taxon>Gammaproteobacteria</taxon>
        <taxon>Cellvibrionales</taxon>
        <taxon>Microbulbiferaceae</taxon>
        <taxon>Microbulbifer</taxon>
    </lineage>
</organism>
<dbReference type="EMBL" id="CP118605">
    <property type="protein sequence ID" value="WGL18410.1"/>
    <property type="molecule type" value="Genomic_DNA"/>
</dbReference>
<evidence type="ECO:0000313" key="2">
    <source>
        <dbReference type="Proteomes" id="UP001236500"/>
    </source>
</evidence>
<gene>
    <name evidence="1" type="ORF">PVT68_08950</name>
</gene>
<keyword evidence="2" id="KW-1185">Reference proteome</keyword>
<dbReference type="Proteomes" id="UP001236500">
    <property type="component" value="Chromosome"/>
</dbReference>
<evidence type="ECO:0000313" key="1">
    <source>
        <dbReference type="EMBL" id="WGL18410.1"/>
    </source>
</evidence>
<dbReference type="RefSeq" id="WP_280322394.1">
    <property type="nucleotide sequence ID" value="NZ_CP118605.1"/>
</dbReference>
<name>A0ABY8NIY3_9GAMM</name>
<accession>A0ABY8NIY3</accession>
<reference evidence="1 2" key="1">
    <citation type="submission" date="2023-02" db="EMBL/GenBank/DDBJ databases">
        <title>Description and genomic characterization of Microbulbifer bruguierae sp. nov., isolated from the sediment of mangrove plant Bruguiera sexangula.</title>
        <authorList>
            <person name="Long M."/>
        </authorList>
    </citation>
    <scope>NUCLEOTIDE SEQUENCE [LARGE SCALE GENOMIC DNA]</scope>
    <source>
        <strain evidence="1 2">H12</strain>
    </source>
</reference>
<evidence type="ECO:0008006" key="3">
    <source>
        <dbReference type="Google" id="ProtNLM"/>
    </source>
</evidence>